<dbReference type="SUPFAM" id="SSF101898">
    <property type="entry name" value="NHL repeat"/>
    <property type="match status" value="1"/>
</dbReference>
<dbReference type="PANTHER" id="PTHR24104">
    <property type="entry name" value="E3 UBIQUITIN-PROTEIN LIGASE NHLRC1-RELATED"/>
    <property type="match status" value="1"/>
</dbReference>
<dbReference type="Proteomes" id="UP000663845">
    <property type="component" value="Unassembled WGS sequence"/>
</dbReference>
<organism evidence="4 6">
    <name type="scientific">Adineta steineri</name>
    <dbReference type="NCBI Taxonomy" id="433720"/>
    <lineage>
        <taxon>Eukaryota</taxon>
        <taxon>Metazoa</taxon>
        <taxon>Spiralia</taxon>
        <taxon>Gnathifera</taxon>
        <taxon>Rotifera</taxon>
        <taxon>Eurotatoria</taxon>
        <taxon>Bdelloidea</taxon>
        <taxon>Adinetida</taxon>
        <taxon>Adinetidae</taxon>
        <taxon>Adineta</taxon>
    </lineage>
</organism>
<dbReference type="GO" id="GO:0008270">
    <property type="term" value="F:zinc ion binding"/>
    <property type="evidence" value="ECO:0007669"/>
    <property type="project" value="UniProtKB-KW"/>
</dbReference>
<dbReference type="PROSITE" id="PS51125">
    <property type="entry name" value="NHL"/>
    <property type="match status" value="1"/>
</dbReference>
<comment type="caution">
    <text evidence="4">The sequence shown here is derived from an EMBL/GenBank/DDBJ whole genome shotgun (WGS) entry which is preliminary data.</text>
</comment>
<proteinExistence type="predicted"/>
<dbReference type="Proteomes" id="UP000663844">
    <property type="component" value="Unassembled WGS sequence"/>
</dbReference>
<evidence type="ECO:0000313" key="3">
    <source>
        <dbReference type="EMBL" id="CAF0819076.1"/>
    </source>
</evidence>
<dbReference type="Proteomes" id="UP000663881">
    <property type="component" value="Unassembled WGS sequence"/>
</dbReference>
<dbReference type="Pfam" id="PF01436">
    <property type="entry name" value="NHL"/>
    <property type="match status" value="2"/>
</dbReference>
<dbReference type="EMBL" id="CAJNOG010000038">
    <property type="protein sequence ID" value="CAF0819076.1"/>
    <property type="molecule type" value="Genomic_DNA"/>
</dbReference>
<dbReference type="EMBL" id="CAJOAZ010000121">
    <property type="protein sequence ID" value="CAF3540819.1"/>
    <property type="molecule type" value="Genomic_DNA"/>
</dbReference>
<evidence type="ECO:0000313" key="5">
    <source>
        <dbReference type="EMBL" id="CAF3820401.1"/>
    </source>
</evidence>
<gene>
    <name evidence="3" type="ORF">JYZ213_LOCUS6209</name>
    <name evidence="5" type="ORF">OKA104_LOCUS19637</name>
    <name evidence="4" type="ORF">OXD698_LOCUS3428</name>
</gene>
<evidence type="ECO:0000256" key="1">
    <source>
        <dbReference type="ARBA" id="ARBA00022737"/>
    </source>
</evidence>
<dbReference type="InterPro" id="IPR011042">
    <property type="entry name" value="6-blade_b-propeller_TolB-like"/>
</dbReference>
<protein>
    <submittedName>
        <fullName evidence="4">Uncharacterized protein</fullName>
    </submittedName>
</protein>
<dbReference type="InterPro" id="IPR050952">
    <property type="entry name" value="TRIM-NHL_E3_ligases"/>
</dbReference>
<dbReference type="AlphaFoldDB" id="A0A818JTY3"/>
<sequence length="342" mass="38624">MDRIEVEPEQINVHLEQPSANESGLLYTEILSKQKKQTKSKYKQWKQNGITITGGNNLENELDQLYEPHGILIDDKAIIIVDHRNHRILEWKIGSQTGEIIAGGNESGDKLDQLAQPVDVILDKQNDSLIICDRNNERVMRWFRKNETNPQVFIPNIDCYGLAMDNNGSIYVTDWKKSTVTRWKEGEINGTVVAGGNGEGDRLNQLNFPAYIFVDKDYSLYISDNFNHRVVKWRNGAKEGTKVAGGNERGNSLMQLSSPQGVFVDDLGLIYVVDHYNHRIMRWCEGDKQGSVVVGGNDQGQRSDQLDGPVDLSFDAEGNLYVSDSSNDRIQKFELCVTETIC</sequence>
<dbReference type="Gene3D" id="2.120.10.30">
    <property type="entry name" value="TolB, C-terminal domain"/>
    <property type="match status" value="2"/>
</dbReference>
<evidence type="ECO:0000313" key="6">
    <source>
        <dbReference type="Proteomes" id="UP000663844"/>
    </source>
</evidence>
<dbReference type="CDD" id="cd05819">
    <property type="entry name" value="NHL"/>
    <property type="match status" value="1"/>
</dbReference>
<dbReference type="InterPro" id="IPR001258">
    <property type="entry name" value="NHL_repeat"/>
</dbReference>
<accession>A0A818JTY3</accession>
<evidence type="ECO:0000313" key="4">
    <source>
        <dbReference type="EMBL" id="CAF3540819.1"/>
    </source>
</evidence>
<name>A0A818JTY3_9BILA</name>
<reference evidence="4" key="1">
    <citation type="submission" date="2021-02" db="EMBL/GenBank/DDBJ databases">
        <authorList>
            <person name="Nowell W R."/>
        </authorList>
    </citation>
    <scope>NUCLEOTIDE SEQUENCE</scope>
</reference>
<dbReference type="PANTHER" id="PTHR24104:SF25">
    <property type="entry name" value="PROTEIN LIN-41"/>
    <property type="match status" value="1"/>
</dbReference>
<dbReference type="EMBL" id="CAJOAY010001274">
    <property type="protein sequence ID" value="CAF3820401.1"/>
    <property type="molecule type" value="Genomic_DNA"/>
</dbReference>
<feature type="repeat" description="NHL" evidence="2">
    <location>
        <begin position="305"/>
        <end position="336"/>
    </location>
</feature>
<evidence type="ECO:0000256" key="2">
    <source>
        <dbReference type="PROSITE-ProRule" id="PRU00504"/>
    </source>
</evidence>
<keyword evidence="1" id="KW-0677">Repeat</keyword>